<dbReference type="InterPro" id="IPR027417">
    <property type="entry name" value="P-loop_NTPase"/>
</dbReference>
<dbReference type="InterPro" id="IPR038726">
    <property type="entry name" value="PDDEXK_AddAB-type"/>
</dbReference>
<dbReference type="EMBL" id="DYZA01000156">
    <property type="protein sequence ID" value="HJD97526.1"/>
    <property type="molecule type" value="Genomic_DNA"/>
</dbReference>
<dbReference type="Gene3D" id="3.90.320.10">
    <property type="match status" value="1"/>
</dbReference>
<evidence type="ECO:0000313" key="2">
    <source>
        <dbReference type="EMBL" id="HJD97526.1"/>
    </source>
</evidence>
<evidence type="ECO:0000259" key="1">
    <source>
        <dbReference type="Pfam" id="PF12705"/>
    </source>
</evidence>
<protein>
    <submittedName>
        <fullName evidence="2">PD-(D/E)XK nuclease family protein</fullName>
    </submittedName>
</protein>
<reference evidence="2" key="2">
    <citation type="submission" date="2021-09" db="EMBL/GenBank/DDBJ databases">
        <authorList>
            <person name="Gilroy R."/>
        </authorList>
    </citation>
    <scope>NUCLEOTIDE SEQUENCE</scope>
    <source>
        <strain evidence="2">ChiGjej2B2-19336</strain>
    </source>
</reference>
<feature type="domain" description="PD-(D/E)XK endonuclease-like" evidence="1">
    <location>
        <begin position="704"/>
        <end position="995"/>
    </location>
</feature>
<reference evidence="2" key="1">
    <citation type="journal article" date="2021" name="PeerJ">
        <title>Extensive microbial diversity within the chicken gut microbiome revealed by metagenomics and culture.</title>
        <authorList>
            <person name="Gilroy R."/>
            <person name="Ravi A."/>
            <person name="Getino M."/>
            <person name="Pursley I."/>
            <person name="Horton D.L."/>
            <person name="Alikhan N.F."/>
            <person name="Baker D."/>
            <person name="Gharbi K."/>
            <person name="Hall N."/>
            <person name="Watson M."/>
            <person name="Adriaenssens E.M."/>
            <person name="Foster-Nyarko E."/>
            <person name="Jarju S."/>
            <person name="Secka A."/>
            <person name="Antonio M."/>
            <person name="Oren A."/>
            <person name="Chaudhuri R.R."/>
            <person name="La Ragione R."/>
            <person name="Hildebrand F."/>
            <person name="Pallen M.J."/>
        </authorList>
    </citation>
    <scope>NUCLEOTIDE SEQUENCE</scope>
    <source>
        <strain evidence="2">ChiGjej2B2-19336</strain>
    </source>
</reference>
<dbReference type="Proteomes" id="UP000698963">
    <property type="component" value="Unassembled WGS sequence"/>
</dbReference>
<dbReference type="Pfam" id="PF12705">
    <property type="entry name" value="PDDEXK_1"/>
    <property type="match status" value="1"/>
</dbReference>
<comment type="caution">
    <text evidence="2">The sequence shown here is derived from an EMBL/GenBank/DDBJ whole genome shotgun (WGS) entry which is preliminary data.</text>
</comment>
<name>A0A921AWV9_9BACT</name>
<gene>
    <name evidence="2" type="ORF">K8W16_07760</name>
</gene>
<dbReference type="RefSeq" id="WP_304122577.1">
    <property type="nucleotide sequence ID" value="NZ_DYZA01000156.1"/>
</dbReference>
<sequence length="995" mass="112611">MTSRQHSFTPFRIVPWDDDFMLRVHTLAHEITGGRPGKAVIVFPLNRPRRYLLDLYRKEAKGPLLLPRIINGGQLIQSCLESWTRSVPRTAGTLDQVAVLKDCLLDISLDEAQESPLAKLARSLHEEDGMARFFPWGVRLAHLLDECAMHMVKAEDLLHVDDMVAPYAVTLLGSLGRIQERYRALLRGRSLSMAGMEAQHAAELAGAGPDLPLKLQGKKIIIAGFVRLTRAEDRLFRYLWERGAAVCLHTDPAILSGGGHWSCIDHKEWLSRWKARGEIFGESRNLEPRIHFYAGYDLHSQLLALKNELTAHPCREERRAVVISHDSLLMPTLHHIPEKSINISLGYPLQRSLLAQLVERMLNTRQSMDEEGRVHWKSLMALIRHPYVRMLGVADDDDGLLPLRPFLSRMEGALRRGSRMVDAFTCASDLVDEILGDIEGGPLAEGLCEESGRLLEKAMRVLVEGWREVPTLEELASRLRELCSLLLENGRHIWPRFPLDAECLARLMQNVIPELADNAMAKEHLSLESLFAIVKESLAEQRVPFEADPLTGLQILGTLETRLLHFDRVYMLDITEDALPGVPAHDPLLPDSLRPLLGLPDNNRRDVLAAHTFHRLIAGAKEVFLYWQEGVQSGVLDGKKCRSRLVEECIWHVEQQEKRLLRPGEPPLLAAAFPMAEPPLPKDAPIRRTPAINERMRDILSRKISPTALDAYLFCPAFFFRKYACALREAEEVMEGDDHLGVGTMLHAVLFRAFQPFLGRAVRPASLDAEQLERIFHEELSASSLTVNLPAQSRFMLEAAGPARLRDFAANQPDVLEVLALEHTVAAEIEEGGLRFMLEGKIDRLDLRARGLIILDYKSGSTSRQPHPSFWREETLWEALENWRPGLPDPLPDLSRELPSVQLPCYAYICMHDATHADMLRRAPLWDAALVQLADRGDEIPLLGEHIDAEERRGIMNERIPCLLRFLLRHMTTATDFPLRRTERCALCAYRSCCR</sequence>
<accession>A0A921AWV9</accession>
<dbReference type="AlphaFoldDB" id="A0A921AWV9"/>
<proteinExistence type="predicted"/>
<organism evidence="2 3">
    <name type="scientific">Mailhella massiliensis</name>
    <dbReference type="NCBI Taxonomy" id="1903261"/>
    <lineage>
        <taxon>Bacteria</taxon>
        <taxon>Pseudomonadati</taxon>
        <taxon>Thermodesulfobacteriota</taxon>
        <taxon>Desulfovibrionia</taxon>
        <taxon>Desulfovibrionales</taxon>
        <taxon>Desulfovibrionaceae</taxon>
        <taxon>Mailhella</taxon>
    </lineage>
</organism>
<evidence type="ECO:0000313" key="3">
    <source>
        <dbReference type="Proteomes" id="UP000698963"/>
    </source>
</evidence>
<dbReference type="SUPFAM" id="SSF52540">
    <property type="entry name" value="P-loop containing nucleoside triphosphate hydrolases"/>
    <property type="match status" value="1"/>
</dbReference>
<dbReference type="InterPro" id="IPR011604">
    <property type="entry name" value="PDDEXK-like_dom_sf"/>
</dbReference>